<keyword evidence="4" id="KW-0808">Transferase</keyword>
<comment type="caution">
    <text evidence="12">The sequence shown here is derived from an EMBL/GenBank/DDBJ whole genome shotgun (WGS) entry which is preliminary data.</text>
</comment>
<dbReference type="EMBL" id="BAAANN010000011">
    <property type="protein sequence ID" value="GAA1958443.1"/>
    <property type="molecule type" value="Genomic_DNA"/>
</dbReference>
<dbReference type="CDD" id="cd16917">
    <property type="entry name" value="HATPase_UhpB-NarQ-NarX-like"/>
    <property type="match status" value="1"/>
</dbReference>
<keyword evidence="10" id="KW-0472">Membrane</keyword>
<evidence type="ECO:0000256" key="2">
    <source>
        <dbReference type="ARBA" id="ARBA00012438"/>
    </source>
</evidence>
<feature type="region of interest" description="Disordered" evidence="9">
    <location>
        <begin position="384"/>
        <end position="406"/>
    </location>
</feature>
<evidence type="ECO:0000256" key="7">
    <source>
        <dbReference type="ARBA" id="ARBA00022840"/>
    </source>
</evidence>
<dbReference type="InterPro" id="IPR011712">
    <property type="entry name" value="Sig_transdc_His_kin_sub3_dim/P"/>
</dbReference>
<dbReference type="Pfam" id="PF07730">
    <property type="entry name" value="HisKA_3"/>
    <property type="match status" value="1"/>
</dbReference>
<evidence type="ECO:0000313" key="13">
    <source>
        <dbReference type="Proteomes" id="UP001501116"/>
    </source>
</evidence>
<keyword evidence="3" id="KW-0597">Phosphoprotein</keyword>
<comment type="catalytic activity">
    <reaction evidence="1">
        <text>ATP + protein L-histidine = ADP + protein N-phospho-L-histidine.</text>
        <dbReference type="EC" id="2.7.13.3"/>
    </reaction>
</comment>
<keyword evidence="8" id="KW-0902">Two-component regulatory system</keyword>
<organism evidence="12 13">
    <name type="scientific">Amycolatopsis minnesotensis</name>
    <dbReference type="NCBI Taxonomy" id="337894"/>
    <lineage>
        <taxon>Bacteria</taxon>
        <taxon>Bacillati</taxon>
        <taxon>Actinomycetota</taxon>
        <taxon>Actinomycetes</taxon>
        <taxon>Pseudonocardiales</taxon>
        <taxon>Pseudonocardiaceae</taxon>
        <taxon>Amycolatopsis</taxon>
    </lineage>
</organism>
<evidence type="ECO:0000256" key="8">
    <source>
        <dbReference type="ARBA" id="ARBA00023012"/>
    </source>
</evidence>
<protein>
    <recommendedName>
        <fullName evidence="2">histidine kinase</fullName>
        <ecNumber evidence="2">2.7.13.3</ecNumber>
    </recommendedName>
</protein>
<keyword evidence="10" id="KW-1133">Transmembrane helix</keyword>
<feature type="transmembrane region" description="Helical" evidence="10">
    <location>
        <begin position="144"/>
        <end position="165"/>
    </location>
</feature>
<dbReference type="RefSeq" id="WP_344418201.1">
    <property type="nucleotide sequence ID" value="NZ_BAAANN010000011.1"/>
</dbReference>
<evidence type="ECO:0000256" key="9">
    <source>
        <dbReference type="SAM" id="MobiDB-lite"/>
    </source>
</evidence>
<dbReference type="PANTHER" id="PTHR24421:SF10">
    <property type="entry name" value="NITRATE_NITRITE SENSOR PROTEIN NARQ"/>
    <property type="match status" value="1"/>
</dbReference>
<dbReference type="Proteomes" id="UP001501116">
    <property type="component" value="Unassembled WGS sequence"/>
</dbReference>
<feature type="transmembrane region" description="Helical" evidence="10">
    <location>
        <begin position="120"/>
        <end position="138"/>
    </location>
</feature>
<evidence type="ECO:0000256" key="5">
    <source>
        <dbReference type="ARBA" id="ARBA00022741"/>
    </source>
</evidence>
<keyword evidence="7" id="KW-0067">ATP-binding</keyword>
<dbReference type="EC" id="2.7.13.3" evidence="2"/>
<evidence type="ECO:0000259" key="11">
    <source>
        <dbReference type="Pfam" id="PF07730"/>
    </source>
</evidence>
<feature type="transmembrane region" description="Helical" evidence="10">
    <location>
        <begin position="51"/>
        <end position="70"/>
    </location>
</feature>
<keyword evidence="6 12" id="KW-0418">Kinase</keyword>
<accession>A0ABN2QUV7</accession>
<dbReference type="InterPro" id="IPR036890">
    <property type="entry name" value="HATPase_C_sf"/>
</dbReference>
<proteinExistence type="predicted"/>
<dbReference type="Gene3D" id="1.20.5.1930">
    <property type="match status" value="1"/>
</dbReference>
<gene>
    <name evidence="12" type="ORF">GCM10009754_30920</name>
</gene>
<dbReference type="Gene3D" id="3.30.565.10">
    <property type="entry name" value="Histidine kinase-like ATPase, C-terminal domain"/>
    <property type="match status" value="1"/>
</dbReference>
<evidence type="ECO:0000256" key="1">
    <source>
        <dbReference type="ARBA" id="ARBA00000085"/>
    </source>
</evidence>
<sequence>MLVVATRVKARIESSCARLGVPYPWWIPAWSTAASASIAAAALIQRHALPPALLALAAVLAYGHLAMWTLSGRMLLPWMDALLVAAAVLVLLAHPVRADIAPCLLTVAAAEVAATSRPRVALVAAALGCAIPIGAGLAGQLEGAPVYAVGVLLGIQVGITLRWQIRALAAERTSRVTERDQAALAERQRIAREVHDVVGHSLSITLLHVTGARHALQTDGDLAEAIEALTDAERIGRSAMTDIRRSVGLLPANQPSTQPLPDLEQIPTLVEHTRGAGVQVHYEQSGDLGAIDATRGLGLYRIAQESLANIVKHAPGSTASIGLHIGETIRLTVRNTLPKGKPDRRAKHDGAGLEGIAVRAAQLGGTLTTRPCDDGHWAIEVSAPLDQPVPGGRPAPLGCPFRTAAS</sequence>
<evidence type="ECO:0000256" key="10">
    <source>
        <dbReference type="SAM" id="Phobius"/>
    </source>
</evidence>
<dbReference type="GO" id="GO:0016301">
    <property type="term" value="F:kinase activity"/>
    <property type="evidence" value="ECO:0007669"/>
    <property type="project" value="UniProtKB-KW"/>
</dbReference>
<dbReference type="InterPro" id="IPR050482">
    <property type="entry name" value="Sensor_HK_TwoCompSys"/>
</dbReference>
<evidence type="ECO:0000256" key="4">
    <source>
        <dbReference type="ARBA" id="ARBA00022679"/>
    </source>
</evidence>
<keyword evidence="5" id="KW-0547">Nucleotide-binding</keyword>
<feature type="transmembrane region" description="Helical" evidence="10">
    <location>
        <begin position="82"/>
        <end position="108"/>
    </location>
</feature>
<dbReference type="PANTHER" id="PTHR24421">
    <property type="entry name" value="NITRATE/NITRITE SENSOR PROTEIN NARX-RELATED"/>
    <property type="match status" value="1"/>
</dbReference>
<evidence type="ECO:0000256" key="3">
    <source>
        <dbReference type="ARBA" id="ARBA00022553"/>
    </source>
</evidence>
<feature type="domain" description="Signal transduction histidine kinase subgroup 3 dimerisation and phosphoacceptor" evidence="11">
    <location>
        <begin position="186"/>
        <end position="250"/>
    </location>
</feature>
<name>A0ABN2QUV7_9PSEU</name>
<keyword evidence="13" id="KW-1185">Reference proteome</keyword>
<reference evidence="12 13" key="1">
    <citation type="journal article" date="2019" name="Int. J. Syst. Evol. Microbiol.">
        <title>The Global Catalogue of Microorganisms (GCM) 10K type strain sequencing project: providing services to taxonomists for standard genome sequencing and annotation.</title>
        <authorList>
            <consortium name="The Broad Institute Genomics Platform"/>
            <consortium name="The Broad Institute Genome Sequencing Center for Infectious Disease"/>
            <person name="Wu L."/>
            <person name="Ma J."/>
        </authorList>
    </citation>
    <scope>NUCLEOTIDE SEQUENCE [LARGE SCALE GENOMIC DNA]</scope>
    <source>
        <strain evidence="12 13">JCM 14545</strain>
    </source>
</reference>
<keyword evidence="10" id="KW-0812">Transmembrane</keyword>
<evidence type="ECO:0000313" key="12">
    <source>
        <dbReference type="EMBL" id="GAA1958443.1"/>
    </source>
</evidence>
<evidence type="ECO:0000256" key="6">
    <source>
        <dbReference type="ARBA" id="ARBA00022777"/>
    </source>
</evidence>